<evidence type="ECO:0000256" key="4">
    <source>
        <dbReference type="ARBA" id="ARBA00023787"/>
    </source>
</evidence>
<comment type="similarity">
    <text evidence="4">Belongs to the peroxiredoxin-like PRXL2 family. PRXL2A subfamily.</text>
</comment>
<dbReference type="Gene3D" id="3.40.30.10">
    <property type="entry name" value="Glutaredoxin"/>
    <property type="match status" value="1"/>
</dbReference>
<keyword evidence="2" id="KW-0963">Cytoplasm</keyword>
<reference evidence="9" key="1">
    <citation type="submission" date="2016-11" db="UniProtKB">
        <authorList>
            <consortium name="WormBaseParasite"/>
        </authorList>
    </citation>
    <scope>IDENTIFICATION</scope>
</reference>
<dbReference type="CDD" id="cd02970">
    <property type="entry name" value="PRX_like2"/>
    <property type="match status" value="1"/>
</dbReference>
<dbReference type="PANTHER" id="PTHR28630:SF31">
    <property type="entry name" value="PEROXIREDOXIN-LIKE 2A"/>
    <property type="match status" value="1"/>
</dbReference>
<dbReference type="AlphaFoldDB" id="A0A1I7TGH4"/>
<evidence type="ECO:0000256" key="1">
    <source>
        <dbReference type="ARBA" id="ARBA00004496"/>
    </source>
</evidence>
<evidence type="ECO:0000313" key="9">
    <source>
        <dbReference type="WBParaSite" id="Csp11.Scaffold606.g5703.t1"/>
    </source>
</evidence>
<accession>A0A1I7TGH4</accession>
<evidence type="ECO:0000256" key="3">
    <source>
        <dbReference type="ARBA" id="ARBA00023284"/>
    </source>
</evidence>
<evidence type="ECO:0000256" key="6">
    <source>
        <dbReference type="ARBA" id="ARBA00032058"/>
    </source>
</evidence>
<evidence type="ECO:0000256" key="7">
    <source>
        <dbReference type="ARBA" id="ARBA00032129"/>
    </source>
</evidence>
<evidence type="ECO:0000256" key="2">
    <source>
        <dbReference type="ARBA" id="ARBA00022490"/>
    </source>
</evidence>
<keyword evidence="3" id="KW-0676">Redox-active center</keyword>
<dbReference type="FunFam" id="3.40.30.10:FF:000312">
    <property type="entry name" value="redox-regulatory protein FAM213A isoform X1"/>
    <property type="match status" value="1"/>
</dbReference>
<comment type="subcellular location">
    <subcellularLocation>
        <location evidence="1">Cytoplasm</location>
    </subcellularLocation>
</comment>
<dbReference type="PANTHER" id="PTHR28630">
    <property type="match status" value="1"/>
</dbReference>
<dbReference type="eggNOG" id="KOG4498">
    <property type="taxonomic scope" value="Eukaryota"/>
</dbReference>
<protein>
    <recommendedName>
        <fullName evidence="5">Peroxiredoxin-like 2A</fullName>
    </recommendedName>
    <alternativeName>
        <fullName evidence="7">Peroxiredoxin-like 2 activated in M-CSF stimulated monocytes</fullName>
    </alternativeName>
    <alternativeName>
        <fullName evidence="6">Redox-regulatory protein FAM213A</fullName>
    </alternativeName>
</protein>
<organism evidence="8 9">
    <name type="scientific">Caenorhabditis tropicalis</name>
    <dbReference type="NCBI Taxonomy" id="1561998"/>
    <lineage>
        <taxon>Eukaryota</taxon>
        <taxon>Metazoa</taxon>
        <taxon>Ecdysozoa</taxon>
        <taxon>Nematoda</taxon>
        <taxon>Chromadorea</taxon>
        <taxon>Rhabditida</taxon>
        <taxon>Rhabditina</taxon>
        <taxon>Rhabditomorpha</taxon>
        <taxon>Rhabditoidea</taxon>
        <taxon>Rhabditidae</taxon>
        <taxon>Peloderinae</taxon>
        <taxon>Caenorhabditis</taxon>
    </lineage>
</organism>
<dbReference type="STRING" id="1561998.A0A1I7TGH4"/>
<dbReference type="SUPFAM" id="SSF52833">
    <property type="entry name" value="Thioredoxin-like"/>
    <property type="match status" value="1"/>
</dbReference>
<dbReference type="GO" id="GO:0016209">
    <property type="term" value="F:antioxidant activity"/>
    <property type="evidence" value="ECO:0007669"/>
    <property type="project" value="TreeGrafter"/>
</dbReference>
<dbReference type="Pfam" id="PF13911">
    <property type="entry name" value="AhpC-TSA_2"/>
    <property type="match status" value="1"/>
</dbReference>
<dbReference type="WBParaSite" id="Csp11.Scaffold606.g5703.t1">
    <property type="protein sequence ID" value="Csp11.Scaffold606.g5703.t1"/>
    <property type="gene ID" value="Csp11.Scaffold606.g5703"/>
</dbReference>
<dbReference type="Proteomes" id="UP000095282">
    <property type="component" value="Unplaced"/>
</dbReference>
<sequence length="220" mass="24453">MAFLGYGAVAALGGALVYANLPTYLTIGAVAPKFAHLATAKLTPIRGSPREIETIDKNEQFTADELFKKGPIMVMAVRRPGCMLCRREAAELHTLLPLLKEKGIELAAVVHESRGANEFKSFFPGGEVYLDQDRTFYGPNERWLPIWVGFLRFGTYQNVYKAKKAKIEGNMEGEGRLLGGVYLIANNDIVFTHLEKEWGDAADINEVRAAIEKFDNKKTN</sequence>
<proteinExistence type="inferred from homology"/>
<dbReference type="InterPro" id="IPR032801">
    <property type="entry name" value="PXL2A/B/C"/>
</dbReference>
<keyword evidence="8" id="KW-1185">Reference proteome</keyword>
<evidence type="ECO:0000313" key="8">
    <source>
        <dbReference type="Proteomes" id="UP000095282"/>
    </source>
</evidence>
<dbReference type="InterPro" id="IPR036249">
    <property type="entry name" value="Thioredoxin-like_sf"/>
</dbReference>
<dbReference type="GO" id="GO:0005737">
    <property type="term" value="C:cytoplasm"/>
    <property type="evidence" value="ECO:0007669"/>
    <property type="project" value="UniProtKB-SubCell"/>
</dbReference>
<name>A0A1I7TGH4_9PELO</name>
<evidence type="ECO:0000256" key="5">
    <source>
        <dbReference type="ARBA" id="ARBA00023849"/>
    </source>
</evidence>